<dbReference type="Pfam" id="PF02469">
    <property type="entry name" value="Fasciclin"/>
    <property type="match status" value="1"/>
</dbReference>
<feature type="signal peptide" evidence="11">
    <location>
        <begin position="1"/>
        <end position="22"/>
    </location>
</feature>
<evidence type="ECO:0000313" key="14">
    <source>
        <dbReference type="Proteomes" id="UP001180020"/>
    </source>
</evidence>
<reference evidence="13" key="2">
    <citation type="submission" date="2023-06" db="EMBL/GenBank/DDBJ databases">
        <authorList>
            <person name="Ma L."/>
            <person name="Liu K.-W."/>
            <person name="Li Z."/>
            <person name="Hsiao Y.-Y."/>
            <person name="Qi Y."/>
            <person name="Fu T."/>
            <person name="Tang G."/>
            <person name="Zhang D."/>
            <person name="Sun W.-H."/>
            <person name="Liu D.-K."/>
            <person name="Li Y."/>
            <person name="Chen G.-Z."/>
            <person name="Liu X.-D."/>
            <person name="Liao X.-Y."/>
            <person name="Jiang Y.-T."/>
            <person name="Yu X."/>
            <person name="Hao Y."/>
            <person name="Huang J."/>
            <person name="Zhao X.-W."/>
            <person name="Ke S."/>
            <person name="Chen Y.-Y."/>
            <person name="Wu W.-L."/>
            <person name="Hsu J.-L."/>
            <person name="Lin Y.-F."/>
            <person name="Huang M.-D."/>
            <person name="Li C.-Y."/>
            <person name="Huang L."/>
            <person name="Wang Z.-W."/>
            <person name="Zhao X."/>
            <person name="Zhong W.-Y."/>
            <person name="Peng D.-H."/>
            <person name="Ahmad S."/>
            <person name="Lan S."/>
            <person name="Zhang J.-S."/>
            <person name="Tsai W.-C."/>
            <person name="Van De Peer Y."/>
            <person name="Liu Z.-J."/>
        </authorList>
    </citation>
    <scope>NUCLEOTIDE SEQUENCE</scope>
    <source>
        <strain evidence="13">CP</strain>
        <tissue evidence="13">Leaves</tissue>
    </source>
</reference>
<keyword evidence="4" id="KW-0336">GPI-anchor</keyword>
<evidence type="ECO:0000256" key="2">
    <source>
        <dbReference type="ARBA" id="ARBA00007843"/>
    </source>
</evidence>
<gene>
    <name evidence="13" type="primary">FLA13</name>
    <name evidence="13" type="ORF">QJS10_CPB20g01922</name>
</gene>
<evidence type="ECO:0000256" key="6">
    <source>
        <dbReference type="ARBA" id="ARBA00022974"/>
    </source>
</evidence>
<evidence type="ECO:0000256" key="9">
    <source>
        <dbReference type="ARBA" id="ARBA00024686"/>
    </source>
</evidence>
<dbReference type="PANTHER" id="PTHR32077">
    <property type="entry name" value="FASCICLIN-LIKE ARABINOGALACTAN PROTEIN"/>
    <property type="match status" value="1"/>
</dbReference>
<organism evidence="13 14">
    <name type="scientific">Acorus calamus</name>
    <name type="common">Sweet flag</name>
    <dbReference type="NCBI Taxonomy" id="4465"/>
    <lineage>
        <taxon>Eukaryota</taxon>
        <taxon>Viridiplantae</taxon>
        <taxon>Streptophyta</taxon>
        <taxon>Embryophyta</taxon>
        <taxon>Tracheophyta</taxon>
        <taxon>Spermatophyta</taxon>
        <taxon>Magnoliopsida</taxon>
        <taxon>Liliopsida</taxon>
        <taxon>Acoraceae</taxon>
        <taxon>Acorus</taxon>
    </lineage>
</organism>
<keyword evidence="7" id="KW-0472">Membrane</keyword>
<evidence type="ECO:0000256" key="3">
    <source>
        <dbReference type="ARBA" id="ARBA00022475"/>
    </source>
</evidence>
<comment type="caution">
    <text evidence="13">The sequence shown here is derived from an EMBL/GenBank/DDBJ whole genome shotgun (WGS) entry which is preliminary data.</text>
</comment>
<comment type="similarity">
    <text evidence="2">Belongs to the fasciclin-like AGP family.</text>
</comment>
<evidence type="ECO:0000256" key="1">
    <source>
        <dbReference type="ARBA" id="ARBA00004609"/>
    </source>
</evidence>
<dbReference type="InterPro" id="IPR036378">
    <property type="entry name" value="FAS1_dom_sf"/>
</dbReference>
<keyword evidence="8" id="KW-0325">Glycoprotein</keyword>
<dbReference type="PROSITE" id="PS50213">
    <property type="entry name" value="FAS1"/>
    <property type="match status" value="1"/>
</dbReference>
<keyword evidence="4" id="KW-0449">Lipoprotein</keyword>
<comment type="function">
    <text evidence="9">May be a cell surface adhesion protein.</text>
</comment>
<evidence type="ECO:0000256" key="11">
    <source>
        <dbReference type="SAM" id="SignalP"/>
    </source>
</evidence>
<dbReference type="Proteomes" id="UP001180020">
    <property type="component" value="Unassembled WGS sequence"/>
</dbReference>
<feature type="domain" description="FAS1" evidence="12">
    <location>
        <begin position="35"/>
        <end position="178"/>
    </location>
</feature>
<dbReference type="Gene3D" id="2.30.180.10">
    <property type="entry name" value="FAS1 domain"/>
    <property type="match status" value="1"/>
</dbReference>
<feature type="region of interest" description="Disordered" evidence="10">
    <location>
        <begin position="185"/>
        <end position="214"/>
    </location>
</feature>
<keyword evidence="6" id="KW-0654">Proteoglycan</keyword>
<evidence type="ECO:0000256" key="10">
    <source>
        <dbReference type="SAM" id="MobiDB-lite"/>
    </source>
</evidence>
<dbReference type="AlphaFoldDB" id="A0AAV9CAA3"/>
<keyword evidence="14" id="KW-1185">Reference proteome</keyword>
<reference evidence="13" key="1">
    <citation type="journal article" date="2023" name="Nat. Commun.">
        <title>Diploid and tetraploid genomes of Acorus and the evolution of monocots.</title>
        <authorList>
            <person name="Ma L."/>
            <person name="Liu K.W."/>
            <person name="Li Z."/>
            <person name="Hsiao Y.Y."/>
            <person name="Qi Y."/>
            <person name="Fu T."/>
            <person name="Tang G.D."/>
            <person name="Zhang D."/>
            <person name="Sun W.H."/>
            <person name="Liu D.K."/>
            <person name="Li Y."/>
            <person name="Chen G.Z."/>
            <person name="Liu X.D."/>
            <person name="Liao X.Y."/>
            <person name="Jiang Y.T."/>
            <person name="Yu X."/>
            <person name="Hao Y."/>
            <person name="Huang J."/>
            <person name="Zhao X.W."/>
            <person name="Ke S."/>
            <person name="Chen Y.Y."/>
            <person name="Wu W.L."/>
            <person name="Hsu J.L."/>
            <person name="Lin Y.F."/>
            <person name="Huang M.D."/>
            <person name="Li C.Y."/>
            <person name="Huang L."/>
            <person name="Wang Z.W."/>
            <person name="Zhao X."/>
            <person name="Zhong W.Y."/>
            <person name="Peng D.H."/>
            <person name="Ahmad S."/>
            <person name="Lan S."/>
            <person name="Zhang J.S."/>
            <person name="Tsai W.C."/>
            <person name="Van de Peer Y."/>
            <person name="Liu Z.J."/>
        </authorList>
    </citation>
    <scope>NUCLEOTIDE SEQUENCE</scope>
    <source>
        <strain evidence="13">CP</strain>
    </source>
</reference>
<dbReference type="PANTHER" id="PTHR32077:SF54">
    <property type="entry name" value="FASCICLIN-LIKE ARABINOGALACTAN PROTEIN 13-RELATED"/>
    <property type="match status" value="1"/>
</dbReference>
<evidence type="ECO:0000256" key="4">
    <source>
        <dbReference type="ARBA" id="ARBA00022622"/>
    </source>
</evidence>
<dbReference type="GO" id="GO:0005886">
    <property type="term" value="C:plasma membrane"/>
    <property type="evidence" value="ECO:0007669"/>
    <property type="project" value="UniProtKB-SubCell"/>
</dbReference>
<feature type="chain" id="PRO_5043496811" evidence="11">
    <location>
        <begin position="23"/>
        <end position="242"/>
    </location>
</feature>
<accession>A0AAV9CAA3</accession>
<sequence length="242" mass="25355">MASSQAHLFLLLTLSSLIVTQSATPVAAPGPTSSPLNITGILDKGSQYKTLMRLLNETHIMDQIESQLKHSSDGLTLFAPTDNAFNNLKPGTLNGLTSQEQVALVLYHVLPKYYTPEIFETTSNPVRTQATGNNGAYTLNVTTTSSQVNVSTGVDETQVSNSIYAKFPLAVYSVDKVLRPSDLFGPKAPAPAPGAEDTGKVKAPDAKAVAPSKAADATASGASLGRRVGWVGVVVVCLGSLL</sequence>
<dbReference type="SMART" id="SM00554">
    <property type="entry name" value="FAS1"/>
    <property type="match status" value="1"/>
</dbReference>
<protein>
    <submittedName>
        <fullName evidence="13">Fasciclin-like arabinogalactan protein 13</fullName>
    </submittedName>
</protein>
<name>A0AAV9CAA3_ACOCL</name>
<dbReference type="GO" id="GO:0009834">
    <property type="term" value="P:plant-type secondary cell wall biogenesis"/>
    <property type="evidence" value="ECO:0007669"/>
    <property type="project" value="UniProtKB-ARBA"/>
</dbReference>
<evidence type="ECO:0000256" key="7">
    <source>
        <dbReference type="ARBA" id="ARBA00023136"/>
    </source>
</evidence>
<keyword evidence="3" id="KW-1003">Cell membrane</keyword>
<proteinExistence type="inferred from homology"/>
<evidence type="ECO:0000256" key="8">
    <source>
        <dbReference type="ARBA" id="ARBA00023180"/>
    </source>
</evidence>
<dbReference type="InterPro" id="IPR000782">
    <property type="entry name" value="FAS1_domain"/>
</dbReference>
<evidence type="ECO:0000256" key="5">
    <source>
        <dbReference type="ARBA" id="ARBA00022729"/>
    </source>
</evidence>
<keyword evidence="5 11" id="KW-0732">Signal</keyword>
<dbReference type="SUPFAM" id="SSF82153">
    <property type="entry name" value="FAS1 domain"/>
    <property type="match status" value="1"/>
</dbReference>
<dbReference type="FunFam" id="2.30.180.10:FF:000006">
    <property type="entry name" value="Fasciclin-like arabinogalactan protein 11"/>
    <property type="match status" value="1"/>
</dbReference>
<dbReference type="EMBL" id="JAUJYO010000020">
    <property type="protein sequence ID" value="KAK1285627.1"/>
    <property type="molecule type" value="Genomic_DNA"/>
</dbReference>
<evidence type="ECO:0000259" key="12">
    <source>
        <dbReference type="PROSITE" id="PS50213"/>
    </source>
</evidence>
<comment type="subcellular location">
    <subcellularLocation>
        <location evidence="1">Cell membrane</location>
        <topology evidence="1">Lipid-anchor</topology>
        <topology evidence="1">GPI-anchor</topology>
    </subcellularLocation>
</comment>
<dbReference type="InterPro" id="IPR045003">
    <property type="entry name" value="FLA_A"/>
</dbReference>
<dbReference type="GO" id="GO:0098552">
    <property type="term" value="C:side of membrane"/>
    <property type="evidence" value="ECO:0007669"/>
    <property type="project" value="UniProtKB-KW"/>
</dbReference>
<evidence type="ECO:0000313" key="13">
    <source>
        <dbReference type="EMBL" id="KAK1285627.1"/>
    </source>
</evidence>